<accession>D5BP17</accession>
<evidence type="ECO:0000256" key="6">
    <source>
        <dbReference type="ARBA" id="ARBA00014944"/>
    </source>
</evidence>
<evidence type="ECO:0000256" key="1">
    <source>
        <dbReference type="ARBA" id="ARBA00004141"/>
    </source>
</evidence>
<feature type="transmembrane region" description="Helical" evidence="18">
    <location>
        <begin position="12"/>
        <end position="28"/>
    </location>
</feature>
<dbReference type="STRING" id="488538.SAR116_2208"/>
<feature type="transmembrane region" description="Helical" evidence="18">
    <location>
        <begin position="34"/>
        <end position="51"/>
    </location>
</feature>
<dbReference type="EMBL" id="CP001751">
    <property type="protein sequence ID" value="ADE40451.1"/>
    <property type="molecule type" value="Genomic_DNA"/>
</dbReference>
<dbReference type="Pfam" id="PF01066">
    <property type="entry name" value="CDP-OH_P_transf"/>
    <property type="match status" value="1"/>
</dbReference>
<evidence type="ECO:0000256" key="2">
    <source>
        <dbReference type="ARBA" id="ARBA00005042"/>
    </source>
</evidence>
<comment type="similarity">
    <text evidence="4 17">Belongs to the CDP-alcohol phosphatidyltransferase class-I family.</text>
</comment>
<sequence>MMSIDSIPNWMTMLRIAVTPVIAIMIWIDDVSYGYFVAFILFTIASITDYLDGMLARQMKIESGFGEMLDPIADKMLIGAVLLALASVQTSGWVFLVPALLILSREFMISGLREYLAKISFTVPVTRLAKWKTTVQILALGTLIGAPAFPSLIYAHDIGLMLLWVATLLTLQTGMGYIVAGLRQVPNR</sequence>
<evidence type="ECO:0000256" key="15">
    <source>
        <dbReference type="ARBA" id="ARBA00048586"/>
    </source>
</evidence>
<organism evidence="19 20">
    <name type="scientific">Puniceispirillum marinum (strain IMCC1322)</name>
    <dbReference type="NCBI Taxonomy" id="488538"/>
    <lineage>
        <taxon>Bacteria</taxon>
        <taxon>Pseudomonadati</taxon>
        <taxon>Pseudomonadota</taxon>
        <taxon>Alphaproteobacteria</taxon>
        <taxon>Candidatus Puniceispirillales</taxon>
        <taxon>Candidatus Puniceispirillaceae</taxon>
        <taxon>Candidatus Puniceispirillum</taxon>
    </lineage>
</organism>
<keyword evidence="11" id="KW-0443">Lipid metabolism</keyword>
<dbReference type="GO" id="GO:0016020">
    <property type="term" value="C:membrane"/>
    <property type="evidence" value="ECO:0007669"/>
    <property type="project" value="UniProtKB-SubCell"/>
</dbReference>
<dbReference type="PANTHER" id="PTHR14269:SF62">
    <property type="entry name" value="CDP-DIACYLGLYCEROL--GLYCEROL-3-PHOSPHATE 3-PHOSPHATIDYLTRANSFERASE 1, CHLOROPLASTIC"/>
    <property type="match status" value="1"/>
</dbReference>
<evidence type="ECO:0000313" key="19">
    <source>
        <dbReference type="EMBL" id="ADE40451.1"/>
    </source>
</evidence>
<reference evidence="19 20" key="1">
    <citation type="journal article" date="2010" name="J. Bacteriol.">
        <title>Complete genome sequence of "Candidatus Puniceispirillum marinum" IMCC1322, a representative of the SAR116 clade in the Alphaproteobacteria.</title>
        <authorList>
            <person name="Oh H.M."/>
            <person name="Kwon K.K."/>
            <person name="Kang I."/>
            <person name="Kang S.G."/>
            <person name="Lee J.H."/>
            <person name="Kim S.J."/>
            <person name="Cho J.C."/>
        </authorList>
    </citation>
    <scope>NUCLEOTIDE SEQUENCE [LARGE SCALE GENOMIC DNA]</scope>
    <source>
        <strain evidence="19 20">IMCC1322</strain>
    </source>
</reference>
<dbReference type="AlphaFoldDB" id="D5BP17"/>
<dbReference type="KEGG" id="apb:SAR116_2208"/>
<evidence type="ECO:0000256" key="4">
    <source>
        <dbReference type="ARBA" id="ARBA00010441"/>
    </source>
</evidence>
<feature type="transmembrane region" description="Helical" evidence="18">
    <location>
        <begin position="161"/>
        <end position="182"/>
    </location>
</feature>
<dbReference type="InterPro" id="IPR048254">
    <property type="entry name" value="CDP_ALCOHOL_P_TRANSF_CS"/>
</dbReference>
<dbReference type="PROSITE" id="PS00379">
    <property type="entry name" value="CDP_ALCOHOL_P_TRANSF"/>
    <property type="match status" value="1"/>
</dbReference>
<dbReference type="EC" id="2.7.8.5" evidence="5 16"/>
<evidence type="ECO:0000256" key="16">
    <source>
        <dbReference type="NCBIfam" id="TIGR00560"/>
    </source>
</evidence>
<comment type="pathway">
    <text evidence="2">Phospholipid metabolism; phosphatidylglycerol biosynthesis; phosphatidylglycerol from CDP-diacylglycerol: step 1/2.</text>
</comment>
<name>D5BP17_PUNMI</name>
<dbReference type="InterPro" id="IPR004570">
    <property type="entry name" value="Phosphatidylglycerol_P_synth"/>
</dbReference>
<keyword evidence="8 17" id="KW-0808">Transferase</keyword>
<keyword evidence="9 18" id="KW-0812">Transmembrane</keyword>
<proteinExistence type="inferred from homology"/>
<keyword evidence="14" id="KW-1208">Phospholipid metabolism</keyword>
<keyword evidence="13" id="KW-0594">Phospholipid biosynthesis</keyword>
<keyword evidence="7" id="KW-0444">Lipid biosynthesis</keyword>
<dbReference type="Gene3D" id="1.20.120.1760">
    <property type="match status" value="1"/>
</dbReference>
<dbReference type="NCBIfam" id="TIGR00560">
    <property type="entry name" value="pgsA"/>
    <property type="match status" value="1"/>
</dbReference>
<dbReference type="eggNOG" id="COG0558">
    <property type="taxonomic scope" value="Bacteria"/>
</dbReference>
<keyword evidence="20" id="KW-1185">Reference proteome</keyword>
<comment type="pathway">
    <text evidence="3">Lipid metabolism.</text>
</comment>
<evidence type="ECO:0000256" key="17">
    <source>
        <dbReference type="RuleBase" id="RU003750"/>
    </source>
</evidence>
<evidence type="ECO:0000256" key="18">
    <source>
        <dbReference type="SAM" id="Phobius"/>
    </source>
</evidence>
<comment type="catalytic activity">
    <reaction evidence="15">
        <text>a CDP-1,2-diacyl-sn-glycerol + sn-glycerol 3-phosphate = a 1,2-diacyl-sn-glycero-3-phospho-(1'-sn-glycero-3'-phosphate) + CMP + H(+)</text>
        <dbReference type="Rhea" id="RHEA:12593"/>
        <dbReference type="ChEBI" id="CHEBI:15378"/>
        <dbReference type="ChEBI" id="CHEBI:57597"/>
        <dbReference type="ChEBI" id="CHEBI:58332"/>
        <dbReference type="ChEBI" id="CHEBI:60110"/>
        <dbReference type="ChEBI" id="CHEBI:60377"/>
        <dbReference type="EC" id="2.7.8.5"/>
    </reaction>
</comment>
<dbReference type="PANTHER" id="PTHR14269">
    <property type="entry name" value="CDP-DIACYLGLYCEROL--GLYCEROL-3-PHOSPHATE 3-PHOSPHATIDYLTRANSFERASE-RELATED"/>
    <property type="match status" value="1"/>
</dbReference>
<dbReference type="PIRSF" id="PIRSF000847">
    <property type="entry name" value="Phos_ph_gly_syn"/>
    <property type="match status" value="1"/>
</dbReference>
<protein>
    <recommendedName>
        <fullName evidence="6 16">CDP-diacylglycerol--glycerol-3-phosphate 3-phosphatidyltransferase</fullName>
        <ecNumber evidence="5 16">2.7.8.5</ecNumber>
    </recommendedName>
</protein>
<feature type="transmembrane region" description="Helical" evidence="18">
    <location>
        <begin position="72"/>
        <end position="89"/>
    </location>
</feature>
<evidence type="ECO:0000313" key="20">
    <source>
        <dbReference type="Proteomes" id="UP000007460"/>
    </source>
</evidence>
<dbReference type="HOGENOM" id="CLU_051314_2_1_5"/>
<evidence type="ECO:0000256" key="9">
    <source>
        <dbReference type="ARBA" id="ARBA00022692"/>
    </source>
</evidence>
<evidence type="ECO:0000256" key="13">
    <source>
        <dbReference type="ARBA" id="ARBA00023209"/>
    </source>
</evidence>
<dbReference type="GO" id="GO:0046474">
    <property type="term" value="P:glycerophospholipid biosynthetic process"/>
    <property type="evidence" value="ECO:0007669"/>
    <property type="project" value="TreeGrafter"/>
</dbReference>
<evidence type="ECO:0000256" key="3">
    <source>
        <dbReference type="ARBA" id="ARBA00005189"/>
    </source>
</evidence>
<keyword evidence="12 18" id="KW-0472">Membrane</keyword>
<feature type="transmembrane region" description="Helical" evidence="18">
    <location>
        <begin position="137"/>
        <end position="155"/>
    </location>
</feature>
<comment type="subcellular location">
    <subcellularLocation>
        <location evidence="1">Membrane</location>
        <topology evidence="1">Multi-pass membrane protein</topology>
    </subcellularLocation>
</comment>
<dbReference type="RefSeq" id="WP_013047078.1">
    <property type="nucleotide sequence ID" value="NC_014010.1"/>
</dbReference>
<dbReference type="Proteomes" id="UP000007460">
    <property type="component" value="Chromosome"/>
</dbReference>
<dbReference type="InterPro" id="IPR043130">
    <property type="entry name" value="CDP-OH_PTrfase_TM_dom"/>
</dbReference>
<dbReference type="InterPro" id="IPR050324">
    <property type="entry name" value="CDP-alcohol_PTase-I"/>
</dbReference>
<evidence type="ECO:0000256" key="10">
    <source>
        <dbReference type="ARBA" id="ARBA00022989"/>
    </source>
</evidence>
<evidence type="ECO:0000256" key="5">
    <source>
        <dbReference type="ARBA" id="ARBA00013170"/>
    </source>
</evidence>
<evidence type="ECO:0000256" key="12">
    <source>
        <dbReference type="ARBA" id="ARBA00023136"/>
    </source>
</evidence>
<gene>
    <name evidence="19" type="ordered locus">SAR116_2208</name>
</gene>
<evidence type="ECO:0000256" key="14">
    <source>
        <dbReference type="ARBA" id="ARBA00023264"/>
    </source>
</evidence>
<evidence type="ECO:0000256" key="8">
    <source>
        <dbReference type="ARBA" id="ARBA00022679"/>
    </source>
</evidence>
<dbReference type="InterPro" id="IPR000462">
    <property type="entry name" value="CDP-OH_P_trans"/>
</dbReference>
<keyword evidence="10 18" id="KW-1133">Transmembrane helix</keyword>
<evidence type="ECO:0000256" key="11">
    <source>
        <dbReference type="ARBA" id="ARBA00023098"/>
    </source>
</evidence>
<evidence type="ECO:0000256" key="7">
    <source>
        <dbReference type="ARBA" id="ARBA00022516"/>
    </source>
</evidence>
<dbReference type="GO" id="GO:0008444">
    <property type="term" value="F:CDP-diacylglycerol-glycerol-3-phosphate 3-phosphatidyltransferase activity"/>
    <property type="evidence" value="ECO:0007669"/>
    <property type="project" value="UniProtKB-UniRule"/>
</dbReference>